<proteinExistence type="predicted"/>
<protein>
    <recommendedName>
        <fullName evidence="3">Transposase DDE domain-containing protein</fullName>
    </recommendedName>
</protein>
<dbReference type="RefSeq" id="WP_073119411.1">
    <property type="nucleotide sequence ID" value="NZ_FRAA01000001.1"/>
</dbReference>
<keyword evidence="2" id="KW-1185">Reference proteome</keyword>
<evidence type="ECO:0000313" key="1">
    <source>
        <dbReference type="EMBL" id="SHJ61785.1"/>
    </source>
</evidence>
<evidence type="ECO:0000313" key="2">
    <source>
        <dbReference type="Proteomes" id="UP000184474"/>
    </source>
</evidence>
<dbReference type="Proteomes" id="UP000184474">
    <property type="component" value="Unassembled WGS sequence"/>
</dbReference>
<dbReference type="EMBL" id="FRAA01000001">
    <property type="protein sequence ID" value="SHJ61785.1"/>
    <property type="molecule type" value="Genomic_DNA"/>
</dbReference>
<accession>A0A1M6KS56</accession>
<gene>
    <name evidence="1" type="ORF">SAMN04488028_101688</name>
</gene>
<reference evidence="2" key="1">
    <citation type="submission" date="2016-11" db="EMBL/GenBank/DDBJ databases">
        <authorList>
            <person name="Varghese N."/>
            <person name="Submissions S."/>
        </authorList>
    </citation>
    <scope>NUCLEOTIDE SEQUENCE [LARGE SCALE GENOMIC DNA]</scope>
    <source>
        <strain evidence="2">DSM 26134</strain>
    </source>
</reference>
<name>A0A1M6KS56_REIAG</name>
<organism evidence="1 2">
    <name type="scientific">Reichenbachiella agariperforans</name>
    <dbReference type="NCBI Taxonomy" id="156994"/>
    <lineage>
        <taxon>Bacteria</taxon>
        <taxon>Pseudomonadati</taxon>
        <taxon>Bacteroidota</taxon>
        <taxon>Cytophagia</taxon>
        <taxon>Cytophagales</taxon>
        <taxon>Reichenbachiellaceae</taxon>
        <taxon>Reichenbachiella</taxon>
    </lineage>
</organism>
<evidence type="ECO:0008006" key="3">
    <source>
        <dbReference type="Google" id="ProtNLM"/>
    </source>
</evidence>
<dbReference type="AlphaFoldDB" id="A0A1M6KS56"/>
<sequence>MVNLPIEYSSKPVTPFIDMSLMKRFIDQTGIREKLDELDVPALGSNRGYDPKHIIERFWLSIWGGASLYVYCDWLRSDEVLQSNKRGRNSHHPLMAFVSQTRRMANI</sequence>
<dbReference type="STRING" id="156994.SAMN04488028_101688"/>